<sequence>MHMINQSIFFAIHPDAPKDMRIFGDKLKKSGTRGASSSVGFETKELQPTPGLQIPELISSYKGGIDTILFAFPSIPFSGDSERTLAYQSLIKELRIGTNFIIVHYKTDRAVIEKWFTSIGHDSQSISWVPIPNYVDFTDWAEDAYVALKDAHDDTYYLMEPWEFPRSGDQLIADSIEEYTSLHASQAPLIFQGGNCLVADDFWILGKDYYQDTINLIQDQTLPLRSNPGQKLEDLVRQSFYDYVDKKRPMFVAGTKKKIPLAAYVGTQEADKFILDIVGAGTGPYQPIFHVDMFISLIGKNKKGQFEIMVGSPELGNELLGLPNRAHNLQEAYDEIARSFAKQGVIVHRNPLIHYPEFTGRRIAVKHLQNLALQNPEDQDVNSLMKDLLSLGARENDVADVRNWHHITCNNCLVENSKNYGKHVYLPTFGHGEYTELKVLDEHMKAMWEGLDFTVHQLGDFNSFAKRQGVVHCISKYIKRSD</sequence>
<protein>
    <submittedName>
        <fullName evidence="1">Uncharacterized protein</fullName>
    </submittedName>
</protein>
<name>A0A327PIT4_9BACT</name>
<dbReference type="Gene3D" id="3.75.10.10">
    <property type="entry name" value="L-arginine/glycine Amidinotransferase, Chain A"/>
    <property type="match status" value="1"/>
</dbReference>
<proteinExistence type="predicted"/>
<gene>
    <name evidence="1" type="ORF">LV83_01424</name>
</gene>
<comment type="caution">
    <text evidence="1">The sequence shown here is derived from an EMBL/GenBank/DDBJ whole genome shotgun (WGS) entry which is preliminary data.</text>
</comment>
<reference evidence="1 2" key="1">
    <citation type="submission" date="2018-06" db="EMBL/GenBank/DDBJ databases">
        <title>Genomic Encyclopedia of Archaeal and Bacterial Type Strains, Phase II (KMG-II): from individual species to whole genera.</title>
        <authorList>
            <person name="Goeker M."/>
        </authorList>
    </citation>
    <scope>NUCLEOTIDE SEQUENCE [LARGE SCALE GENOMIC DNA]</scope>
    <source>
        <strain evidence="1 2">DSM 23446</strain>
    </source>
</reference>
<accession>A0A327PIT4</accession>
<organism evidence="1 2">
    <name type="scientific">Algoriphagus yeomjeoni</name>
    <dbReference type="NCBI Taxonomy" id="291403"/>
    <lineage>
        <taxon>Bacteria</taxon>
        <taxon>Pseudomonadati</taxon>
        <taxon>Bacteroidota</taxon>
        <taxon>Cytophagia</taxon>
        <taxon>Cytophagales</taxon>
        <taxon>Cyclobacteriaceae</taxon>
        <taxon>Algoriphagus</taxon>
    </lineage>
</organism>
<dbReference type="EMBL" id="QLLK01000003">
    <property type="protein sequence ID" value="RAI92195.1"/>
    <property type="molecule type" value="Genomic_DNA"/>
</dbReference>
<dbReference type="AlphaFoldDB" id="A0A327PIT4"/>
<keyword evidence="2" id="KW-1185">Reference proteome</keyword>
<evidence type="ECO:0000313" key="1">
    <source>
        <dbReference type="EMBL" id="RAI92195.1"/>
    </source>
</evidence>
<dbReference type="Proteomes" id="UP000249610">
    <property type="component" value="Unassembled WGS sequence"/>
</dbReference>
<evidence type="ECO:0000313" key="2">
    <source>
        <dbReference type="Proteomes" id="UP000249610"/>
    </source>
</evidence>
<dbReference type="SUPFAM" id="SSF55909">
    <property type="entry name" value="Pentein"/>
    <property type="match status" value="1"/>
</dbReference>